<name>A0A143QKU3_RHOFA</name>
<dbReference type="GO" id="GO:0008925">
    <property type="term" value="F:maltose O-acetyltransferase activity"/>
    <property type="evidence" value="ECO:0007669"/>
    <property type="project" value="UniProtKB-EC"/>
</dbReference>
<evidence type="ECO:0000313" key="4">
    <source>
        <dbReference type="EMBL" id="AMY23418.1"/>
    </source>
</evidence>
<dbReference type="SUPFAM" id="SSF51161">
    <property type="entry name" value="Trimeric LpxA-like enzymes"/>
    <property type="match status" value="1"/>
</dbReference>
<gene>
    <name evidence="4" type="primary">maa_2</name>
    <name evidence="4" type="ORF">A3Q41_02116</name>
</gene>
<dbReference type="PANTHER" id="PTHR23416:SF23">
    <property type="entry name" value="ACETYLTRANSFERASE C18B11.09C-RELATED"/>
    <property type="match status" value="1"/>
</dbReference>
<evidence type="ECO:0000256" key="1">
    <source>
        <dbReference type="ARBA" id="ARBA00007274"/>
    </source>
</evidence>
<keyword evidence="4" id="KW-0012">Acyltransferase</keyword>
<proteinExistence type="inferred from homology"/>
<comment type="similarity">
    <text evidence="1">Belongs to the transferase hexapeptide repeat family.</text>
</comment>
<evidence type="ECO:0000256" key="2">
    <source>
        <dbReference type="ARBA" id="ARBA00022679"/>
    </source>
</evidence>
<organism evidence="4 5">
    <name type="scientific">Rhodococcoides fascians</name>
    <name type="common">Rhodococcus fascians</name>
    <dbReference type="NCBI Taxonomy" id="1828"/>
    <lineage>
        <taxon>Bacteria</taxon>
        <taxon>Bacillati</taxon>
        <taxon>Actinomycetota</taxon>
        <taxon>Actinomycetes</taxon>
        <taxon>Mycobacteriales</taxon>
        <taxon>Nocardiaceae</taxon>
        <taxon>Rhodococcoides</taxon>
    </lineage>
</organism>
<dbReference type="PANTHER" id="PTHR23416">
    <property type="entry name" value="SIALIC ACID SYNTHASE-RELATED"/>
    <property type="match status" value="1"/>
</dbReference>
<protein>
    <submittedName>
        <fullName evidence="4">Maltose O-acetyltransferase</fullName>
        <ecNumber evidence="4">2.3.1.79</ecNumber>
    </submittedName>
</protein>
<dbReference type="InterPro" id="IPR001451">
    <property type="entry name" value="Hexapep"/>
</dbReference>
<dbReference type="EC" id="2.3.1.79" evidence="4"/>
<dbReference type="OrthoDB" id="2643438at2"/>
<dbReference type="Pfam" id="PF14602">
    <property type="entry name" value="Hexapep_2"/>
    <property type="match status" value="1"/>
</dbReference>
<dbReference type="InterPro" id="IPR018357">
    <property type="entry name" value="Hexapep_transf_CS"/>
</dbReference>
<evidence type="ECO:0000256" key="3">
    <source>
        <dbReference type="ARBA" id="ARBA00022737"/>
    </source>
</evidence>
<keyword evidence="3" id="KW-0677">Repeat</keyword>
<dbReference type="InterPro" id="IPR051159">
    <property type="entry name" value="Hexapeptide_acetyltransf"/>
</dbReference>
<accession>A0A143QKU3</accession>
<keyword evidence="2 4" id="KW-0808">Transferase</keyword>
<dbReference type="Pfam" id="PF00132">
    <property type="entry name" value="Hexapep"/>
    <property type="match status" value="1"/>
</dbReference>
<keyword evidence="5" id="KW-1185">Reference proteome</keyword>
<reference evidence="5" key="2">
    <citation type="submission" date="2016-04" db="EMBL/GenBank/DDBJ databases">
        <title>Complete Genome and Plasmid Sequences for Rhodococcus fascians D188 and Draft Sequences for Rhodococcus spp. Isolates PBTS 1 and PBTS 2.</title>
        <authorList>
            <person name="Stamer R."/>
            <person name="Vereecke D."/>
            <person name="Zhang Y."/>
            <person name="Schilkey F."/>
            <person name="Devitt N."/>
            <person name="Randall J."/>
        </authorList>
    </citation>
    <scope>NUCLEOTIDE SEQUENCE [LARGE SCALE GENOMIC DNA]</scope>
    <source>
        <strain evidence="5">PBTS2</strain>
    </source>
</reference>
<dbReference type="KEGG" id="rhs:A3Q41_02116"/>
<dbReference type="Gene3D" id="2.160.10.10">
    <property type="entry name" value="Hexapeptide repeat proteins"/>
    <property type="match status" value="1"/>
</dbReference>
<dbReference type="EMBL" id="CP015220">
    <property type="protein sequence ID" value="AMY23418.1"/>
    <property type="molecule type" value="Genomic_DNA"/>
</dbReference>
<dbReference type="PROSITE" id="PS00101">
    <property type="entry name" value="HEXAPEP_TRANSFERASES"/>
    <property type="match status" value="1"/>
</dbReference>
<dbReference type="PATRIC" id="fig|1653479.3.peg.2138"/>
<evidence type="ECO:0000313" key="5">
    <source>
        <dbReference type="Proteomes" id="UP000076038"/>
    </source>
</evidence>
<dbReference type="GO" id="GO:0005829">
    <property type="term" value="C:cytosol"/>
    <property type="evidence" value="ECO:0007669"/>
    <property type="project" value="TreeGrafter"/>
</dbReference>
<dbReference type="InterPro" id="IPR011004">
    <property type="entry name" value="Trimer_LpxA-like_sf"/>
</dbReference>
<dbReference type="Proteomes" id="UP000076038">
    <property type="component" value="Chromosome"/>
</dbReference>
<dbReference type="RefSeq" id="WP_082832190.1">
    <property type="nucleotide sequence ID" value="NZ_CP015220.1"/>
</dbReference>
<dbReference type="CDD" id="cd04647">
    <property type="entry name" value="LbH_MAT_like"/>
    <property type="match status" value="1"/>
</dbReference>
<sequence length="181" mass="19687">MTDVYQSRRTTQLGERIFNWAITRIPSHWIRQSFLRKFGATIGTNTSIMMGTTVLGVDRLVIGDNCSIGFDCMLDARGGLTLQNSVVLASDVHIITGQHLVHSDDFAVELGPVRIGHHAWIASRATILQGLTIGDGAVVGGCSLVRESVADMEIVAGIPAKVVGTRKSTLDYHPVFRPLLY</sequence>
<reference evidence="4 5" key="1">
    <citation type="journal article" date="2016" name="Genome Announc.">
        <title>Complete Genome and Plasmid Sequences for Rhodococcus fascians D188 and Draft Sequences for Rhodococcus Isolates PBTS 1 and PBTS 2.</title>
        <authorList>
            <person name="Stamler R.A."/>
            <person name="Vereecke D."/>
            <person name="Zhang Y."/>
            <person name="Schilkey F."/>
            <person name="Devitt N."/>
            <person name="Randall J.J."/>
        </authorList>
    </citation>
    <scope>NUCLEOTIDE SEQUENCE [LARGE SCALE GENOMIC DNA]</scope>
    <source>
        <strain evidence="4 5">PBTS2</strain>
    </source>
</reference>
<dbReference type="AlphaFoldDB" id="A0A143QKU3"/>